<evidence type="ECO:0000313" key="2">
    <source>
        <dbReference type="EMBL" id="CAF4521638.1"/>
    </source>
</evidence>
<proteinExistence type="predicted"/>
<evidence type="ECO:0000256" key="1">
    <source>
        <dbReference type="SAM" id="MobiDB-lite"/>
    </source>
</evidence>
<comment type="caution">
    <text evidence="2">The sequence shown here is derived from an EMBL/GenBank/DDBJ whole genome shotgun (WGS) entry which is preliminary data.</text>
</comment>
<reference evidence="2" key="1">
    <citation type="submission" date="2021-02" db="EMBL/GenBank/DDBJ databases">
        <authorList>
            <person name="Nowell W R."/>
        </authorList>
    </citation>
    <scope>NUCLEOTIDE SEQUENCE</scope>
</reference>
<sequence length="77" mass="8613">MTSSNSTKPDKFKRSTKSDESAKNVRTDSKSSKNNRSSAGSHPKLEDETKKQMEMRLLDSSIPSPEIKQPKKKVTMA</sequence>
<dbReference type="EMBL" id="CAJOBJ010086230">
    <property type="protein sequence ID" value="CAF4521638.1"/>
    <property type="molecule type" value="Genomic_DNA"/>
</dbReference>
<dbReference type="Proteomes" id="UP000681720">
    <property type="component" value="Unassembled WGS sequence"/>
</dbReference>
<name>A0A8S2Y0G6_9BILA</name>
<gene>
    <name evidence="2" type="ORF">GIL414_LOCUS35644</name>
</gene>
<dbReference type="AlphaFoldDB" id="A0A8S2Y0G6"/>
<feature type="compositionally biased region" description="Basic and acidic residues" evidence="1">
    <location>
        <begin position="8"/>
        <end position="31"/>
    </location>
</feature>
<feature type="compositionally biased region" description="Basic and acidic residues" evidence="1">
    <location>
        <begin position="43"/>
        <end position="57"/>
    </location>
</feature>
<organism evidence="2 3">
    <name type="scientific">Rotaria magnacalcarata</name>
    <dbReference type="NCBI Taxonomy" id="392030"/>
    <lineage>
        <taxon>Eukaryota</taxon>
        <taxon>Metazoa</taxon>
        <taxon>Spiralia</taxon>
        <taxon>Gnathifera</taxon>
        <taxon>Rotifera</taxon>
        <taxon>Eurotatoria</taxon>
        <taxon>Bdelloidea</taxon>
        <taxon>Philodinida</taxon>
        <taxon>Philodinidae</taxon>
        <taxon>Rotaria</taxon>
    </lineage>
</organism>
<feature type="region of interest" description="Disordered" evidence="1">
    <location>
        <begin position="1"/>
        <end position="77"/>
    </location>
</feature>
<protein>
    <submittedName>
        <fullName evidence="2">Uncharacterized protein</fullName>
    </submittedName>
</protein>
<evidence type="ECO:0000313" key="3">
    <source>
        <dbReference type="Proteomes" id="UP000681720"/>
    </source>
</evidence>
<accession>A0A8S2Y0G6</accession>